<dbReference type="Proteomes" id="UP000220797">
    <property type="component" value="Unassembled WGS sequence"/>
</dbReference>
<evidence type="ECO:0000256" key="2">
    <source>
        <dbReference type="SAM" id="MobiDB-lite"/>
    </source>
</evidence>
<dbReference type="OrthoDB" id="376917at2759"/>
<protein>
    <submittedName>
        <fullName evidence="3">Uncharacterized protein</fullName>
    </submittedName>
</protein>
<comment type="caution">
    <text evidence="3">The sequence shown here is derived from an EMBL/GenBank/DDBJ whole genome shotgun (WGS) entry which is preliminary data.</text>
</comment>
<feature type="compositionally biased region" description="Polar residues" evidence="2">
    <location>
        <begin position="46"/>
        <end position="62"/>
    </location>
</feature>
<reference evidence="3" key="1">
    <citation type="submission" date="2015-04" db="EMBL/GenBank/DDBJ databases">
        <authorList>
            <consortium name="Pathogen Informatics"/>
        </authorList>
    </citation>
    <scope>NUCLEOTIDE SEQUENCE [LARGE SCALE GENOMIC DNA]</scope>
    <source>
        <strain evidence="3">8A</strain>
    </source>
</reference>
<evidence type="ECO:0000256" key="1">
    <source>
        <dbReference type="SAM" id="Coils"/>
    </source>
</evidence>
<dbReference type="AlphaFoldDB" id="A0A1J1GMV7"/>
<evidence type="ECO:0000313" key="3">
    <source>
        <dbReference type="EMBL" id="CRG93784.1"/>
    </source>
</evidence>
<sequence>MKSRTFDNLFASFLNISSSSGDSIDSSSEKCSSEISVSSLSTENLFDNENINPSKTNSQRKSSIAYDEEKETSNSDLEYEITSKYVKSILKNKEKKKFYEFKKYLSDTDVFSTFVQIFLHLIKNKEEIKNPYDYIINFFKLKNNDYDNEKKKVLIEENKFYKKENEELNNKINLLEVEIYDIQKKNCCNTIVKIFFKDDDEQFNASDIFNKIIKNNKKFKIEPSFIFTKDIFFLFLNFLNDATRTKLHDILIQKTCEQNHSFFYDKLLKKLMKFINYYLSFDKSSINEHL</sequence>
<keyword evidence="4" id="KW-1185">Reference proteome</keyword>
<name>A0A1J1GMV7_PLAGA</name>
<keyword evidence="1" id="KW-0175">Coiled coil</keyword>
<accession>A0A1J1GMV7</accession>
<organism evidence="3 4">
    <name type="scientific">Plasmodium gallinaceum</name>
    <dbReference type="NCBI Taxonomy" id="5849"/>
    <lineage>
        <taxon>Eukaryota</taxon>
        <taxon>Sar</taxon>
        <taxon>Alveolata</taxon>
        <taxon>Apicomplexa</taxon>
        <taxon>Aconoidasida</taxon>
        <taxon>Haemosporida</taxon>
        <taxon>Plasmodiidae</taxon>
        <taxon>Plasmodium</taxon>
        <taxon>Plasmodium (Haemamoeba)</taxon>
    </lineage>
</organism>
<dbReference type="VEuPathDB" id="PlasmoDB:PGAL8A_00149000"/>
<dbReference type="EMBL" id="CVMV01000019">
    <property type="protein sequence ID" value="CRG93784.1"/>
    <property type="molecule type" value="Genomic_DNA"/>
</dbReference>
<dbReference type="GeneID" id="39730014"/>
<dbReference type="OMA" id="FIANWFF"/>
<feature type="coiled-coil region" evidence="1">
    <location>
        <begin position="151"/>
        <end position="185"/>
    </location>
</feature>
<proteinExistence type="predicted"/>
<evidence type="ECO:0000313" key="4">
    <source>
        <dbReference type="Proteomes" id="UP000220797"/>
    </source>
</evidence>
<feature type="region of interest" description="Disordered" evidence="2">
    <location>
        <begin position="46"/>
        <end position="69"/>
    </location>
</feature>
<dbReference type="RefSeq" id="XP_028526606.1">
    <property type="nucleotide sequence ID" value="XM_028675035.1"/>
</dbReference>
<gene>
    <name evidence="3" type="ORF">PGAL8A_00149000</name>
</gene>